<accession>A0A0A0J1Q7</accession>
<dbReference type="Proteomes" id="UP000030002">
    <property type="component" value="Unassembled WGS sequence"/>
</dbReference>
<evidence type="ECO:0000313" key="7">
    <source>
        <dbReference type="EMBL" id="KGN30087.1"/>
    </source>
</evidence>
<dbReference type="InterPro" id="IPR050176">
    <property type="entry name" value="LTTR"/>
</dbReference>
<dbReference type="PANTHER" id="PTHR30579:SF2">
    <property type="entry name" value="HTH-TYPE TRANSCRIPTIONAL REGULATOR ARGP"/>
    <property type="match status" value="1"/>
</dbReference>
<dbReference type="PANTHER" id="PTHR30579">
    <property type="entry name" value="TRANSCRIPTIONAL REGULATOR"/>
    <property type="match status" value="1"/>
</dbReference>
<dbReference type="SUPFAM" id="SSF46785">
    <property type="entry name" value="Winged helix' DNA-binding domain"/>
    <property type="match status" value="1"/>
</dbReference>
<keyword evidence="3" id="KW-0238">DNA-binding</keyword>
<dbReference type="EMBL" id="AVPJ01000023">
    <property type="protein sequence ID" value="KGN30087.1"/>
    <property type="molecule type" value="Genomic_DNA"/>
</dbReference>
<feature type="domain" description="HTH lysR-type" evidence="6">
    <location>
        <begin position="1"/>
        <end position="57"/>
    </location>
</feature>
<sequence length="288" mass="31786">MQADQLRALLAVIDAGTFEAAARQLHVTPSAVSQRIKALEHSLGRVVVRRGQPCEPTAAGEVLVRLARQQELIEQEARAALDESAAPRELPMAVNADSLATWFRPVLRDVAQWDGVVLQLHVEDEGHSHELLRAGIVVGAVTSNPIAVQGCSSNLIGKMRYLPVATPELRDRFVRGRGVDWARLPVLRFNELDDVQRGLLRRHGIADDDQPPTHRVPSSEGFADAVRAGLGWGALPEAQCLDDLESGKLVRLSSRDHVDVSLHWQAWRLRSPLVDRFTETIRAHAPRS</sequence>
<evidence type="ECO:0000259" key="6">
    <source>
        <dbReference type="PROSITE" id="PS50931"/>
    </source>
</evidence>
<comment type="similarity">
    <text evidence="1">Belongs to the LysR transcriptional regulatory family.</text>
</comment>
<dbReference type="NCBIfam" id="TIGR03298">
    <property type="entry name" value="argP"/>
    <property type="match status" value="1"/>
</dbReference>
<reference evidence="7 8" key="1">
    <citation type="submission" date="2013-08" db="EMBL/GenBank/DDBJ databases">
        <title>The genome sequence of Knoellia sinensis.</title>
        <authorList>
            <person name="Zhu W."/>
            <person name="Wang G."/>
        </authorList>
    </citation>
    <scope>NUCLEOTIDE SEQUENCE [LARGE SCALE GENOMIC DNA]</scope>
    <source>
        <strain evidence="7 8">KCTC 19936</strain>
    </source>
</reference>
<dbReference type="Pfam" id="PF00126">
    <property type="entry name" value="HTH_1"/>
    <property type="match status" value="1"/>
</dbReference>
<comment type="caution">
    <text evidence="7">The sequence shown here is derived from an EMBL/GenBank/DDBJ whole genome shotgun (WGS) entry which is preliminary data.</text>
</comment>
<dbReference type="InterPro" id="IPR000847">
    <property type="entry name" value="LysR_HTH_N"/>
</dbReference>
<dbReference type="SUPFAM" id="SSF53850">
    <property type="entry name" value="Periplasmic binding protein-like II"/>
    <property type="match status" value="1"/>
</dbReference>
<keyword evidence="2" id="KW-0805">Transcription regulation</keyword>
<evidence type="ECO:0000256" key="3">
    <source>
        <dbReference type="ARBA" id="ARBA00023125"/>
    </source>
</evidence>
<keyword evidence="4" id="KW-0010">Activator</keyword>
<dbReference type="RefSeq" id="WP_035919175.1">
    <property type="nucleotide sequence ID" value="NZ_AVPJ01000023.1"/>
</dbReference>
<evidence type="ECO:0000256" key="2">
    <source>
        <dbReference type="ARBA" id="ARBA00023015"/>
    </source>
</evidence>
<dbReference type="STRING" id="1385520.N802_10005"/>
<dbReference type="InterPro" id="IPR017685">
    <property type="entry name" value="ArgP"/>
</dbReference>
<dbReference type="InterPro" id="IPR036390">
    <property type="entry name" value="WH_DNA-bd_sf"/>
</dbReference>
<evidence type="ECO:0000256" key="4">
    <source>
        <dbReference type="ARBA" id="ARBA00023159"/>
    </source>
</evidence>
<dbReference type="AlphaFoldDB" id="A0A0A0J1Q7"/>
<dbReference type="Gene3D" id="3.40.190.290">
    <property type="match status" value="1"/>
</dbReference>
<dbReference type="InterPro" id="IPR036388">
    <property type="entry name" value="WH-like_DNA-bd_sf"/>
</dbReference>
<keyword evidence="8" id="KW-1185">Reference proteome</keyword>
<proteinExistence type="inferred from homology"/>
<name>A0A0A0J1Q7_9MICO</name>
<dbReference type="InterPro" id="IPR005119">
    <property type="entry name" value="LysR_subst-bd"/>
</dbReference>
<dbReference type="NCBIfam" id="NF002964">
    <property type="entry name" value="PRK03635.1"/>
    <property type="match status" value="1"/>
</dbReference>
<dbReference type="Gene3D" id="1.10.10.10">
    <property type="entry name" value="Winged helix-like DNA-binding domain superfamily/Winged helix DNA-binding domain"/>
    <property type="match status" value="1"/>
</dbReference>
<dbReference type="GO" id="GO:0003700">
    <property type="term" value="F:DNA-binding transcription factor activity"/>
    <property type="evidence" value="ECO:0007669"/>
    <property type="project" value="InterPro"/>
</dbReference>
<dbReference type="OrthoDB" id="3252676at2"/>
<organism evidence="7 8">
    <name type="scientific">Knoellia sinensis KCTC 19936</name>
    <dbReference type="NCBI Taxonomy" id="1385520"/>
    <lineage>
        <taxon>Bacteria</taxon>
        <taxon>Bacillati</taxon>
        <taxon>Actinomycetota</taxon>
        <taxon>Actinomycetes</taxon>
        <taxon>Micrococcales</taxon>
        <taxon>Intrasporangiaceae</taxon>
        <taxon>Knoellia</taxon>
    </lineage>
</organism>
<dbReference type="GO" id="GO:0003677">
    <property type="term" value="F:DNA binding"/>
    <property type="evidence" value="ECO:0007669"/>
    <property type="project" value="UniProtKB-KW"/>
</dbReference>
<dbReference type="PROSITE" id="PS50931">
    <property type="entry name" value="HTH_LYSR"/>
    <property type="match status" value="1"/>
</dbReference>
<keyword evidence="5" id="KW-0804">Transcription</keyword>
<protein>
    <submittedName>
        <fullName evidence="7">LysR family transcriptional regulator</fullName>
    </submittedName>
</protein>
<evidence type="ECO:0000256" key="1">
    <source>
        <dbReference type="ARBA" id="ARBA00009437"/>
    </source>
</evidence>
<dbReference type="eggNOG" id="COG0583">
    <property type="taxonomic scope" value="Bacteria"/>
</dbReference>
<dbReference type="Pfam" id="PF03466">
    <property type="entry name" value="LysR_substrate"/>
    <property type="match status" value="1"/>
</dbReference>
<gene>
    <name evidence="7" type="ORF">N802_10005</name>
</gene>
<evidence type="ECO:0000313" key="8">
    <source>
        <dbReference type="Proteomes" id="UP000030002"/>
    </source>
</evidence>
<evidence type="ECO:0000256" key="5">
    <source>
        <dbReference type="ARBA" id="ARBA00023163"/>
    </source>
</evidence>